<dbReference type="PANTHER" id="PTHR31973">
    <property type="entry name" value="POLYPROTEIN, PUTATIVE-RELATED"/>
    <property type="match status" value="1"/>
</dbReference>
<dbReference type="PROSITE" id="PS50966">
    <property type="entry name" value="ZF_SWIM"/>
    <property type="match status" value="1"/>
</dbReference>
<evidence type="ECO:0000259" key="5">
    <source>
        <dbReference type="PROSITE" id="PS50966"/>
    </source>
</evidence>
<comment type="caution">
    <text evidence="6">The sequence shown here is derived from an EMBL/GenBank/DDBJ whole genome shotgun (WGS) entry which is preliminary data.</text>
</comment>
<gene>
    <name evidence="6" type="ORF">CEY00_Acc06650</name>
</gene>
<evidence type="ECO:0000256" key="2">
    <source>
        <dbReference type="ARBA" id="ARBA00022771"/>
    </source>
</evidence>
<dbReference type="SMART" id="SM00575">
    <property type="entry name" value="ZnF_PMZ"/>
    <property type="match status" value="1"/>
</dbReference>
<dbReference type="InterPro" id="IPR004332">
    <property type="entry name" value="Transposase_MuDR"/>
</dbReference>
<dbReference type="InParanoid" id="A0A2R6RFR8"/>
<evidence type="ECO:0000313" key="6">
    <source>
        <dbReference type="EMBL" id="PSS28880.1"/>
    </source>
</evidence>
<dbReference type="OMA" id="CHAIAFI"/>
<dbReference type="Pfam" id="PF04434">
    <property type="entry name" value="SWIM"/>
    <property type="match status" value="1"/>
</dbReference>
<keyword evidence="1" id="KW-0479">Metal-binding</keyword>
<accession>A0A2R6RFR8</accession>
<keyword evidence="3" id="KW-0862">Zinc</keyword>
<evidence type="ECO:0000256" key="4">
    <source>
        <dbReference type="PROSITE-ProRule" id="PRU00325"/>
    </source>
</evidence>
<dbReference type="OrthoDB" id="125347at2759"/>
<protein>
    <submittedName>
        <fullName evidence="6">Tripartite motif-containing protein</fullName>
    </submittedName>
</protein>
<name>A0A2R6RFR8_ACTCC</name>
<dbReference type="GO" id="GO:0008270">
    <property type="term" value="F:zinc ion binding"/>
    <property type="evidence" value="ECO:0007669"/>
    <property type="project" value="UniProtKB-KW"/>
</dbReference>
<dbReference type="Proteomes" id="UP000241394">
    <property type="component" value="Chromosome LG6"/>
</dbReference>
<evidence type="ECO:0000256" key="1">
    <source>
        <dbReference type="ARBA" id="ARBA00022723"/>
    </source>
</evidence>
<reference evidence="6 7" key="1">
    <citation type="submission" date="2017-07" db="EMBL/GenBank/DDBJ databases">
        <title>An improved, manually edited Actinidia chinensis var. chinensis (kiwifruit) genome highlights the challenges associated with draft genomes and gene prediction in plants.</title>
        <authorList>
            <person name="Pilkington S."/>
            <person name="Crowhurst R."/>
            <person name="Hilario E."/>
            <person name="Nardozza S."/>
            <person name="Fraser L."/>
            <person name="Peng Y."/>
            <person name="Gunaseelan K."/>
            <person name="Simpson R."/>
            <person name="Tahir J."/>
            <person name="Deroles S."/>
            <person name="Templeton K."/>
            <person name="Luo Z."/>
            <person name="Davy M."/>
            <person name="Cheng C."/>
            <person name="Mcneilage M."/>
            <person name="Scaglione D."/>
            <person name="Liu Y."/>
            <person name="Zhang Q."/>
            <person name="Datson P."/>
            <person name="De Silva N."/>
            <person name="Gardiner S."/>
            <person name="Bassett H."/>
            <person name="Chagne D."/>
            <person name="Mccallum J."/>
            <person name="Dzierzon H."/>
            <person name="Deng C."/>
            <person name="Wang Y.-Y."/>
            <person name="Barron N."/>
            <person name="Manako K."/>
            <person name="Bowen J."/>
            <person name="Foster T."/>
            <person name="Erridge Z."/>
            <person name="Tiffin H."/>
            <person name="Waite C."/>
            <person name="Davies K."/>
            <person name="Grierson E."/>
            <person name="Laing W."/>
            <person name="Kirk R."/>
            <person name="Chen X."/>
            <person name="Wood M."/>
            <person name="Montefiori M."/>
            <person name="Brummell D."/>
            <person name="Schwinn K."/>
            <person name="Catanach A."/>
            <person name="Fullerton C."/>
            <person name="Li D."/>
            <person name="Meiyalaghan S."/>
            <person name="Nieuwenhuizen N."/>
            <person name="Read N."/>
            <person name="Prakash R."/>
            <person name="Hunter D."/>
            <person name="Zhang H."/>
            <person name="Mckenzie M."/>
            <person name="Knabel M."/>
            <person name="Harris A."/>
            <person name="Allan A."/>
            <person name="Chen A."/>
            <person name="Janssen B."/>
            <person name="Plunkett B."/>
            <person name="Dwamena C."/>
            <person name="Voogd C."/>
            <person name="Leif D."/>
            <person name="Lafferty D."/>
            <person name="Souleyre E."/>
            <person name="Varkonyi-Gasic E."/>
            <person name="Gambi F."/>
            <person name="Hanley J."/>
            <person name="Yao J.-L."/>
            <person name="Cheung J."/>
            <person name="David K."/>
            <person name="Warren B."/>
            <person name="Marsh K."/>
            <person name="Snowden K."/>
            <person name="Lin-Wang K."/>
            <person name="Brian L."/>
            <person name="Martinez-Sanchez M."/>
            <person name="Wang M."/>
            <person name="Ileperuma N."/>
            <person name="Macnee N."/>
            <person name="Campin R."/>
            <person name="Mcatee P."/>
            <person name="Drummond R."/>
            <person name="Espley R."/>
            <person name="Ireland H."/>
            <person name="Wu R."/>
            <person name="Atkinson R."/>
            <person name="Karunairetnam S."/>
            <person name="Bulley S."/>
            <person name="Chunkath S."/>
            <person name="Hanley Z."/>
            <person name="Storey R."/>
            <person name="Thrimawithana A."/>
            <person name="Thomson S."/>
            <person name="David C."/>
            <person name="Testolin R."/>
        </authorList>
    </citation>
    <scope>NUCLEOTIDE SEQUENCE [LARGE SCALE GENOMIC DNA]</scope>
    <source>
        <strain evidence="7">cv. Red5</strain>
        <tissue evidence="6">Young leaf</tissue>
    </source>
</reference>
<dbReference type="Gramene" id="PSS28880">
    <property type="protein sequence ID" value="PSS28880"/>
    <property type="gene ID" value="CEY00_Acc06650"/>
</dbReference>
<dbReference type="EMBL" id="NKQK01000006">
    <property type="protein sequence ID" value="PSS28880.1"/>
    <property type="molecule type" value="Genomic_DNA"/>
</dbReference>
<dbReference type="Pfam" id="PF03108">
    <property type="entry name" value="DBD_Tnp_Mut"/>
    <property type="match status" value="1"/>
</dbReference>
<dbReference type="AlphaFoldDB" id="A0A2R6RFR8"/>
<feature type="domain" description="SWIM-type" evidence="5">
    <location>
        <begin position="254"/>
        <end position="286"/>
    </location>
</feature>
<dbReference type="InterPro" id="IPR007527">
    <property type="entry name" value="Znf_SWIM"/>
</dbReference>
<dbReference type="InterPro" id="IPR006564">
    <property type="entry name" value="Znf_PMZ"/>
</dbReference>
<dbReference type="STRING" id="1590841.A0A2R6RFR8"/>
<keyword evidence="7" id="KW-1185">Reference proteome</keyword>
<sequence>MPVLAPVGSNDEKLTIAAQQQQNNITGVGQRFNSVHEFREALRKYAIEHQFAFKYKKNDSHRATVKCKAEGCPWRIHASRLSNTQFIWIKKMNAIHTCEGAAVTTGYQATRSWVAVVETETDDDWHWFLLQLKYVLATAQSLMFVADREKGLMDSITDIFGDVDVHRGYCLRYLSEQLIRDLKGQFSHEVKRFMIEDFYAAMHRGLKASRDSNQWLRITPSMEEKLEKDSLDIRSLRVLTSAGNRFEVRGKTIEIVDIDQRNCSCKGWQLTGLPCCHAIAFISCLGRNPYDYCSRYLTTDSCRLTYLESVHPAPNVDMLKQKDSSQNVVIVTPTPTRRPPGSTTKSFGSQEVVECQFQCSRCKVAGHTKSSCKEFLSEY</sequence>
<keyword evidence="2 4" id="KW-0863">Zinc-finger</keyword>
<proteinExistence type="predicted"/>
<dbReference type="PANTHER" id="PTHR31973:SF117">
    <property type="entry name" value="F10A16.15 PROTEIN"/>
    <property type="match status" value="1"/>
</dbReference>
<reference evidence="7" key="2">
    <citation type="journal article" date="2018" name="BMC Genomics">
        <title>A manually annotated Actinidia chinensis var. chinensis (kiwifruit) genome highlights the challenges associated with draft genomes and gene prediction in plants.</title>
        <authorList>
            <person name="Pilkington S.M."/>
            <person name="Crowhurst R."/>
            <person name="Hilario E."/>
            <person name="Nardozza S."/>
            <person name="Fraser L."/>
            <person name="Peng Y."/>
            <person name="Gunaseelan K."/>
            <person name="Simpson R."/>
            <person name="Tahir J."/>
            <person name="Deroles S.C."/>
            <person name="Templeton K."/>
            <person name="Luo Z."/>
            <person name="Davy M."/>
            <person name="Cheng C."/>
            <person name="McNeilage M."/>
            <person name="Scaglione D."/>
            <person name="Liu Y."/>
            <person name="Zhang Q."/>
            <person name="Datson P."/>
            <person name="De Silva N."/>
            <person name="Gardiner S.E."/>
            <person name="Bassett H."/>
            <person name="Chagne D."/>
            <person name="McCallum J."/>
            <person name="Dzierzon H."/>
            <person name="Deng C."/>
            <person name="Wang Y.Y."/>
            <person name="Barron L."/>
            <person name="Manako K."/>
            <person name="Bowen J."/>
            <person name="Foster T.M."/>
            <person name="Erridge Z.A."/>
            <person name="Tiffin H."/>
            <person name="Waite C.N."/>
            <person name="Davies K.M."/>
            <person name="Grierson E.P."/>
            <person name="Laing W.A."/>
            <person name="Kirk R."/>
            <person name="Chen X."/>
            <person name="Wood M."/>
            <person name="Montefiori M."/>
            <person name="Brummell D.A."/>
            <person name="Schwinn K.E."/>
            <person name="Catanach A."/>
            <person name="Fullerton C."/>
            <person name="Li D."/>
            <person name="Meiyalaghan S."/>
            <person name="Nieuwenhuizen N."/>
            <person name="Read N."/>
            <person name="Prakash R."/>
            <person name="Hunter D."/>
            <person name="Zhang H."/>
            <person name="McKenzie M."/>
            <person name="Knabel M."/>
            <person name="Harris A."/>
            <person name="Allan A.C."/>
            <person name="Gleave A."/>
            <person name="Chen A."/>
            <person name="Janssen B.J."/>
            <person name="Plunkett B."/>
            <person name="Ampomah-Dwamena C."/>
            <person name="Voogd C."/>
            <person name="Leif D."/>
            <person name="Lafferty D."/>
            <person name="Souleyre E.J.F."/>
            <person name="Varkonyi-Gasic E."/>
            <person name="Gambi F."/>
            <person name="Hanley J."/>
            <person name="Yao J.L."/>
            <person name="Cheung J."/>
            <person name="David K.M."/>
            <person name="Warren B."/>
            <person name="Marsh K."/>
            <person name="Snowden K.C."/>
            <person name="Lin-Wang K."/>
            <person name="Brian L."/>
            <person name="Martinez-Sanchez M."/>
            <person name="Wang M."/>
            <person name="Ileperuma N."/>
            <person name="Macnee N."/>
            <person name="Campin R."/>
            <person name="McAtee P."/>
            <person name="Drummond R.S.M."/>
            <person name="Espley R.V."/>
            <person name="Ireland H.S."/>
            <person name="Wu R."/>
            <person name="Atkinson R.G."/>
            <person name="Karunairetnam S."/>
            <person name="Bulley S."/>
            <person name="Chunkath S."/>
            <person name="Hanley Z."/>
            <person name="Storey R."/>
            <person name="Thrimawithana A.H."/>
            <person name="Thomson S."/>
            <person name="David C."/>
            <person name="Testolin R."/>
            <person name="Huang H."/>
            <person name="Hellens R.P."/>
            <person name="Schaffer R.J."/>
        </authorList>
    </citation>
    <scope>NUCLEOTIDE SEQUENCE [LARGE SCALE GENOMIC DNA]</scope>
    <source>
        <strain evidence="7">cv. Red5</strain>
    </source>
</reference>
<evidence type="ECO:0000256" key="3">
    <source>
        <dbReference type="ARBA" id="ARBA00022833"/>
    </source>
</evidence>
<evidence type="ECO:0000313" key="7">
    <source>
        <dbReference type="Proteomes" id="UP000241394"/>
    </source>
</evidence>
<organism evidence="6 7">
    <name type="scientific">Actinidia chinensis var. chinensis</name>
    <name type="common">Chinese soft-hair kiwi</name>
    <dbReference type="NCBI Taxonomy" id="1590841"/>
    <lineage>
        <taxon>Eukaryota</taxon>
        <taxon>Viridiplantae</taxon>
        <taxon>Streptophyta</taxon>
        <taxon>Embryophyta</taxon>
        <taxon>Tracheophyta</taxon>
        <taxon>Spermatophyta</taxon>
        <taxon>Magnoliopsida</taxon>
        <taxon>eudicotyledons</taxon>
        <taxon>Gunneridae</taxon>
        <taxon>Pentapetalae</taxon>
        <taxon>asterids</taxon>
        <taxon>Ericales</taxon>
        <taxon>Actinidiaceae</taxon>
        <taxon>Actinidia</taxon>
    </lineage>
</organism>